<evidence type="ECO:0008006" key="3">
    <source>
        <dbReference type="Google" id="ProtNLM"/>
    </source>
</evidence>
<dbReference type="EMBL" id="MEXH01000014">
    <property type="protein sequence ID" value="OGC92490.1"/>
    <property type="molecule type" value="Genomic_DNA"/>
</dbReference>
<sequence>MAQSKILFVGRLSPDTGYDVFLQLAKLLNSRAITVTNKQDTAKYFREAKFVFAAGFLTILEAAVHQKLIFASYSNPIRRDYLVMHPLSNYMIIGQSSAQLAERFLSHSPPQIAKMVESAYFWAKDQTWQRLANQYEQLWKI</sequence>
<protein>
    <recommendedName>
        <fullName evidence="3">Glycosyl transferase family 28 C-terminal domain-containing protein</fullName>
    </recommendedName>
</protein>
<dbReference type="SUPFAM" id="SSF53756">
    <property type="entry name" value="UDP-Glycosyltransferase/glycogen phosphorylase"/>
    <property type="match status" value="1"/>
</dbReference>
<dbReference type="Proteomes" id="UP000178176">
    <property type="component" value="Unassembled WGS sequence"/>
</dbReference>
<name>A0A1F4YES7_9BACT</name>
<reference evidence="1 2" key="1">
    <citation type="journal article" date="2016" name="Nat. Commun.">
        <title>Thousands of microbial genomes shed light on interconnected biogeochemical processes in an aquifer system.</title>
        <authorList>
            <person name="Anantharaman K."/>
            <person name="Brown C.T."/>
            <person name="Hug L.A."/>
            <person name="Sharon I."/>
            <person name="Castelle C.J."/>
            <person name="Probst A.J."/>
            <person name="Thomas B.C."/>
            <person name="Singh A."/>
            <person name="Wilkins M.J."/>
            <person name="Karaoz U."/>
            <person name="Brodie E.L."/>
            <person name="Williams K.H."/>
            <person name="Hubbard S.S."/>
            <person name="Banfield J.F."/>
        </authorList>
    </citation>
    <scope>NUCLEOTIDE SEQUENCE [LARGE SCALE GENOMIC DNA]</scope>
</reference>
<evidence type="ECO:0000313" key="1">
    <source>
        <dbReference type="EMBL" id="OGC92490.1"/>
    </source>
</evidence>
<comment type="caution">
    <text evidence="1">The sequence shown here is derived from an EMBL/GenBank/DDBJ whole genome shotgun (WGS) entry which is preliminary data.</text>
</comment>
<organism evidence="1 2">
    <name type="scientific">Candidatus Amesbacteria bacterium RIFCSPHIGHO2_01_FULL_48_32b</name>
    <dbReference type="NCBI Taxonomy" id="1797253"/>
    <lineage>
        <taxon>Bacteria</taxon>
        <taxon>Candidatus Amesiibacteriota</taxon>
    </lineage>
</organism>
<gene>
    <name evidence="1" type="ORF">A2876_05155</name>
</gene>
<proteinExistence type="predicted"/>
<dbReference type="AlphaFoldDB" id="A0A1F4YES7"/>
<accession>A0A1F4YES7</accession>
<evidence type="ECO:0000313" key="2">
    <source>
        <dbReference type="Proteomes" id="UP000178176"/>
    </source>
</evidence>